<feature type="signal peptide" evidence="1">
    <location>
        <begin position="1"/>
        <end position="39"/>
    </location>
</feature>
<dbReference type="EMBL" id="GGFL01008521">
    <property type="protein sequence ID" value="MBW72699.1"/>
    <property type="molecule type" value="Transcribed_RNA"/>
</dbReference>
<organism evidence="2">
    <name type="scientific">Anopheles darlingi</name>
    <name type="common">Mosquito</name>
    <dbReference type="NCBI Taxonomy" id="43151"/>
    <lineage>
        <taxon>Eukaryota</taxon>
        <taxon>Metazoa</taxon>
        <taxon>Ecdysozoa</taxon>
        <taxon>Arthropoda</taxon>
        <taxon>Hexapoda</taxon>
        <taxon>Insecta</taxon>
        <taxon>Pterygota</taxon>
        <taxon>Neoptera</taxon>
        <taxon>Endopterygota</taxon>
        <taxon>Diptera</taxon>
        <taxon>Nematocera</taxon>
        <taxon>Culicoidea</taxon>
        <taxon>Culicidae</taxon>
        <taxon>Anophelinae</taxon>
        <taxon>Anopheles</taxon>
    </lineage>
</organism>
<keyword evidence="1" id="KW-0732">Signal</keyword>
<protein>
    <submittedName>
        <fullName evidence="2">Putative secreted protein</fullName>
    </submittedName>
</protein>
<sequence>MTTSIVPVKRLLRSPCRGRKQLLPLLLLLLLLLLGLIEGLPATPGSTWNPQSLHYPVRTPFICLASSITTSFATL</sequence>
<proteinExistence type="predicted"/>
<feature type="chain" id="PRO_5014779266" evidence="1">
    <location>
        <begin position="40"/>
        <end position="75"/>
    </location>
</feature>
<reference evidence="2" key="1">
    <citation type="submission" date="2018-01" db="EMBL/GenBank/DDBJ databases">
        <title>An insight into the sialome of Amazonian anophelines.</title>
        <authorList>
            <person name="Ribeiro J.M."/>
            <person name="Scarpassa V."/>
            <person name="Calvo E."/>
        </authorList>
    </citation>
    <scope>NUCLEOTIDE SEQUENCE</scope>
</reference>
<accession>A0A2M4D584</accession>
<name>A0A2M4D584_ANODA</name>
<evidence type="ECO:0000313" key="2">
    <source>
        <dbReference type="EMBL" id="MBW72699.1"/>
    </source>
</evidence>
<dbReference type="AlphaFoldDB" id="A0A2M4D584"/>
<evidence type="ECO:0000256" key="1">
    <source>
        <dbReference type="SAM" id="SignalP"/>
    </source>
</evidence>